<dbReference type="PROSITE" id="PS00445">
    <property type="entry name" value="FGGY_KINASES_2"/>
    <property type="match status" value="1"/>
</dbReference>
<dbReference type="Gene3D" id="3.30.420.40">
    <property type="match status" value="2"/>
</dbReference>
<evidence type="ECO:0000259" key="5">
    <source>
        <dbReference type="Pfam" id="PF00370"/>
    </source>
</evidence>
<dbReference type="InterPro" id="IPR050406">
    <property type="entry name" value="FGGY_Carb_Kinase"/>
</dbReference>
<feature type="domain" description="Carbohydrate kinase FGGY N-terminal" evidence="5">
    <location>
        <begin position="3"/>
        <end position="244"/>
    </location>
</feature>
<evidence type="ECO:0000256" key="2">
    <source>
        <dbReference type="ARBA" id="ARBA00022679"/>
    </source>
</evidence>
<dbReference type="AlphaFoldDB" id="A0A4P6LTR7"/>
<keyword evidence="3 4" id="KW-0418">Kinase</keyword>
<evidence type="ECO:0000256" key="3">
    <source>
        <dbReference type="ARBA" id="ARBA00022777"/>
    </source>
</evidence>
<dbReference type="EC" id="2.7.1.30" evidence="7"/>
<sequence length="493" mass="56135">MNILIIDIGTSSIRGILYDEAGQNLAFVQLKYEPVKRACGWVEQPSGQWEKYAEEICRKIKDMAERKNKVIDAVAVTAQRSSVIPVDIKGNPLMDTIMWQDTRNSQICSRLEKYNRIITEKSGAKVNTVFSGSRMTWIKENCPDVNRKVYKFLNIPEYIMYKMTGRFFTDYTYGSRTGLMNLKEKEWDAELLEIFGVKEEQLCRLLQPGSIVGWVTEAFSAKSGITKGIPVISAGGDQQCAAVGQGAFDTGTVSVVTGTGGFLVTTLEQVPEQMSENIICNCAAVKDKYIIEANVLTCCSAFDWFCRTFYDWTDGQIDYTRINHELEMSSMERVGEILMLPYFQGRSTPDWNPDSKAVFEGIALKHTRPEILQSLVEGIFLEIANNLQEFEKYCSIKRAYISGGMTNSRVMNQMQADIYGITLYHMEDSESTALGALMTALTEMGVYSSVEEAYHAIRGTDKIEEFRPRLDRYREYEKKKEKMQELYEKIYRS</sequence>
<proteinExistence type="inferred from homology"/>
<dbReference type="InterPro" id="IPR018485">
    <property type="entry name" value="FGGY_C"/>
</dbReference>
<dbReference type="InterPro" id="IPR018484">
    <property type="entry name" value="FGGY_N"/>
</dbReference>
<dbReference type="GO" id="GO:0005975">
    <property type="term" value="P:carbohydrate metabolic process"/>
    <property type="evidence" value="ECO:0007669"/>
    <property type="project" value="InterPro"/>
</dbReference>
<gene>
    <name evidence="7" type="primary">glpK_1</name>
    <name evidence="7" type="ORF">PMF13cell1_00897</name>
</gene>
<dbReference type="GO" id="GO:0004370">
    <property type="term" value="F:glycerol kinase activity"/>
    <property type="evidence" value="ECO:0007669"/>
    <property type="project" value="UniProtKB-EC"/>
</dbReference>
<dbReference type="SUPFAM" id="SSF53067">
    <property type="entry name" value="Actin-like ATPase domain"/>
    <property type="match status" value="2"/>
</dbReference>
<dbReference type="Pfam" id="PF02782">
    <property type="entry name" value="FGGY_C"/>
    <property type="match status" value="1"/>
</dbReference>
<dbReference type="PIRSF" id="PIRSF000538">
    <property type="entry name" value="GlpK"/>
    <property type="match status" value="1"/>
</dbReference>
<dbReference type="CDD" id="cd07779">
    <property type="entry name" value="ASKHA_NBD_FGGY_YgcE-like"/>
    <property type="match status" value="1"/>
</dbReference>
<dbReference type="InterPro" id="IPR018483">
    <property type="entry name" value="Carb_kinase_FGGY_CS"/>
</dbReference>
<dbReference type="RefSeq" id="WP_130179952.1">
    <property type="nucleotide sequence ID" value="NZ_CP035945.1"/>
</dbReference>
<dbReference type="KEGG" id="bpro:PMF13cell1_00897"/>
<organism evidence="7 8">
    <name type="scientific">Blautia producta</name>
    <dbReference type="NCBI Taxonomy" id="33035"/>
    <lineage>
        <taxon>Bacteria</taxon>
        <taxon>Bacillati</taxon>
        <taxon>Bacillota</taxon>
        <taxon>Clostridia</taxon>
        <taxon>Lachnospirales</taxon>
        <taxon>Lachnospiraceae</taxon>
        <taxon>Blautia</taxon>
    </lineage>
</organism>
<dbReference type="PANTHER" id="PTHR43095">
    <property type="entry name" value="SUGAR KINASE"/>
    <property type="match status" value="1"/>
</dbReference>
<evidence type="ECO:0000259" key="6">
    <source>
        <dbReference type="Pfam" id="PF02782"/>
    </source>
</evidence>
<feature type="domain" description="Carbohydrate kinase FGGY C-terminal" evidence="6">
    <location>
        <begin position="254"/>
        <end position="441"/>
    </location>
</feature>
<dbReference type="EMBL" id="CP035945">
    <property type="protein sequence ID" value="QBE95376.1"/>
    <property type="molecule type" value="Genomic_DNA"/>
</dbReference>
<dbReference type="Pfam" id="PF00370">
    <property type="entry name" value="FGGY_N"/>
    <property type="match status" value="1"/>
</dbReference>
<evidence type="ECO:0000256" key="1">
    <source>
        <dbReference type="ARBA" id="ARBA00009156"/>
    </source>
</evidence>
<dbReference type="InterPro" id="IPR043129">
    <property type="entry name" value="ATPase_NBD"/>
</dbReference>
<keyword evidence="2 4" id="KW-0808">Transferase</keyword>
<protein>
    <submittedName>
        <fullName evidence="7">Glycerol kinase</fullName>
        <ecNumber evidence="7">2.7.1.30</ecNumber>
    </submittedName>
</protein>
<evidence type="ECO:0000313" key="7">
    <source>
        <dbReference type="EMBL" id="QBE95376.1"/>
    </source>
</evidence>
<evidence type="ECO:0000313" key="8">
    <source>
        <dbReference type="Proteomes" id="UP000289794"/>
    </source>
</evidence>
<comment type="similarity">
    <text evidence="1 4">Belongs to the FGGY kinase family.</text>
</comment>
<name>A0A4P6LTR7_9FIRM</name>
<reference evidence="7 8" key="1">
    <citation type="submission" date="2019-01" db="EMBL/GenBank/DDBJ databases">
        <title>PMF-metabolizing Aryl O-demethylase.</title>
        <authorList>
            <person name="Kim M."/>
        </authorList>
    </citation>
    <scope>NUCLEOTIDE SEQUENCE [LARGE SCALE GENOMIC DNA]</scope>
    <source>
        <strain evidence="7 8">PMF1</strain>
    </source>
</reference>
<evidence type="ECO:0000256" key="4">
    <source>
        <dbReference type="RuleBase" id="RU003733"/>
    </source>
</evidence>
<dbReference type="InterPro" id="IPR000577">
    <property type="entry name" value="Carb_kinase_FGGY"/>
</dbReference>
<accession>A0A4P6LTR7</accession>
<dbReference type="Proteomes" id="UP000289794">
    <property type="component" value="Chromosome"/>
</dbReference>